<evidence type="ECO:0000313" key="2">
    <source>
        <dbReference type="EMBL" id="MBM7840332.1"/>
    </source>
</evidence>
<feature type="transmembrane region" description="Helical" evidence="1">
    <location>
        <begin position="30"/>
        <end position="55"/>
    </location>
</feature>
<keyword evidence="1" id="KW-0472">Membrane</keyword>
<organism evidence="2 3">
    <name type="scientific">Shouchella xiaoxiensis</name>
    <dbReference type="NCBI Taxonomy" id="766895"/>
    <lineage>
        <taxon>Bacteria</taxon>
        <taxon>Bacillati</taxon>
        <taxon>Bacillota</taxon>
        <taxon>Bacilli</taxon>
        <taxon>Bacillales</taxon>
        <taxon>Bacillaceae</taxon>
        <taxon>Shouchella</taxon>
    </lineage>
</organism>
<comment type="caution">
    <text evidence="2">The sequence shown here is derived from an EMBL/GenBank/DDBJ whole genome shotgun (WGS) entry which is preliminary data.</text>
</comment>
<evidence type="ECO:0000256" key="1">
    <source>
        <dbReference type="SAM" id="Phobius"/>
    </source>
</evidence>
<dbReference type="InterPro" id="IPR024490">
    <property type="entry name" value="DUF2759"/>
</dbReference>
<protein>
    <recommendedName>
        <fullName evidence="4">DUF2759 domain-containing protein</fullName>
    </recommendedName>
</protein>
<keyword evidence="1" id="KW-0812">Transmembrane</keyword>
<gene>
    <name evidence="2" type="ORF">JOC54_003613</name>
</gene>
<evidence type="ECO:0008006" key="4">
    <source>
        <dbReference type="Google" id="ProtNLM"/>
    </source>
</evidence>
<accession>A0ABS2SXS5</accession>
<evidence type="ECO:0000313" key="3">
    <source>
        <dbReference type="Proteomes" id="UP001179280"/>
    </source>
</evidence>
<name>A0ABS2SXS5_9BACI</name>
<dbReference type="EMBL" id="JAFBCV010000013">
    <property type="protein sequence ID" value="MBM7840332.1"/>
    <property type="molecule type" value="Genomic_DNA"/>
</dbReference>
<dbReference type="Proteomes" id="UP001179280">
    <property type="component" value="Unassembled WGS sequence"/>
</dbReference>
<dbReference type="Pfam" id="PF10958">
    <property type="entry name" value="DUF2759"/>
    <property type="match status" value="1"/>
</dbReference>
<proteinExistence type="predicted"/>
<keyword evidence="1" id="KW-1133">Transmembrane helix</keyword>
<dbReference type="RefSeq" id="WP_321174586.1">
    <property type="nucleotide sequence ID" value="NZ_JAFBCV010000013.1"/>
</dbReference>
<reference evidence="2" key="1">
    <citation type="submission" date="2021-01" db="EMBL/GenBank/DDBJ databases">
        <title>Genomic Encyclopedia of Type Strains, Phase IV (KMG-IV): sequencing the most valuable type-strain genomes for metagenomic binning, comparative biology and taxonomic classification.</title>
        <authorList>
            <person name="Goeker M."/>
        </authorList>
    </citation>
    <scope>NUCLEOTIDE SEQUENCE</scope>
    <source>
        <strain evidence="2">DSM 21943</strain>
    </source>
</reference>
<keyword evidence="3" id="KW-1185">Reference proteome</keyword>
<sequence length="63" mass="6893">MLVLLLPILFLLIAIASLLGGISSLKQRNFFAVGFSGVSVLVFGFFSIATFWSYFVHDQGIPI</sequence>